<comment type="caution">
    <text evidence="1">The sequence shown here is derived from an EMBL/GenBank/DDBJ whole genome shotgun (WGS) entry which is preliminary data.</text>
</comment>
<dbReference type="RefSeq" id="WP_178931209.1">
    <property type="nucleotide sequence ID" value="NZ_JACBAZ010000001.1"/>
</dbReference>
<organism evidence="1 2">
    <name type="scientific">Oceaniferula marina</name>
    <dbReference type="NCBI Taxonomy" id="2748318"/>
    <lineage>
        <taxon>Bacteria</taxon>
        <taxon>Pseudomonadati</taxon>
        <taxon>Verrucomicrobiota</taxon>
        <taxon>Verrucomicrobiia</taxon>
        <taxon>Verrucomicrobiales</taxon>
        <taxon>Verrucomicrobiaceae</taxon>
        <taxon>Oceaniferula</taxon>
    </lineage>
</organism>
<dbReference type="AlphaFoldDB" id="A0A851GAC0"/>
<dbReference type="InterPro" id="IPR014710">
    <property type="entry name" value="RmlC-like_jellyroll"/>
</dbReference>
<keyword evidence="2" id="KW-1185">Reference proteome</keyword>
<dbReference type="PROSITE" id="PS51257">
    <property type="entry name" value="PROKAR_LIPOPROTEIN"/>
    <property type="match status" value="1"/>
</dbReference>
<dbReference type="Gene3D" id="2.60.120.10">
    <property type="entry name" value="Jelly Rolls"/>
    <property type="match status" value="1"/>
</dbReference>
<accession>A0A851GAC0</accession>
<gene>
    <name evidence="1" type="ORF">HW115_03685</name>
</gene>
<evidence type="ECO:0008006" key="3">
    <source>
        <dbReference type="Google" id="ProtNLM"/>
    </source>
</evidence>
<dbReference type="Proteomes" id="UP000557872">
    <property type="component" value="Unassembled WGS sequence"/>
</dbReference>
<evidence type="ECO:0000313" key="2">
    <source>
        <dbReference type="Proteomes" id="UP000557872"/>
    </source>
</evidence>
<evidence type="ECO:0000313" key="1">
    <source>
        <dbReference type="EMBL" id="NWK54698.1"/>
    </source>
</evidence>
<proteinExistence type="predicted"/>
<reference evidence="1 2" key="1">
    <citation type="submission" date="2020-07" db="EMBL/GenBank/DDBJ databases">
        <title>Roseicoccus Jingziensis gen. nov., sp. nov., isolated from coastal seawater.</title>
        <authorList>
            <person name="Feng X."/>
        </authorList>
    </citation>
    <scope>NUCLEOTIDE SEQUENCE [LARGE SCALE GENOMIC DNA]</scope>
    <source>
        <strain evidence="1 2">N1E253</strain>
    </source>
</reference>
<dbReference type="EMBL" id="JACBAZ010000001">
    <property type="protein sequence ID" value="NWK54698.1"/>
    <property type="molecule type" value="Genomic_DNA"/>
</dbReference>
<protein>
    <recommendedName>
        <fullName evidence="3">D-lyxose ketol-isomerase</fullName>
    </recommendedName>
</protein>
<name>A0A851GAC0_9BACT</name>
<sequence length="229" mass="24942">METTISRRAFVASALSAAGGAIVTGCKSSESTTSNQTTSMTNSDFYNNGEFDADKAKQAYFDMMKRLGCPTLEQYKGDLLWAIDFGLGDFASAGMGGVFWANENHEKGGYLGHEIFLLPGQMIVEHAHVACSTCPPKRESWLVRHGSVYSFSVQDEPKGFPEGCVIPESQRDIATVNSAILVKEGEVDHLNKAEAKHFIMAGPEGAVVTEFATFHDNEGLRFTNPNVKF</sequence>